<reference evidence="1 2" key="1">
    <citation type="journal article" date="2017" name="BMC Biol.">
        <title>Genomic innovations, transcriptional plasticity and gene loss underlying the evolution and divergence of two highly polyphagous and invasive Helicoverpa pest species.</title>
        <authorList>
            <person name="Pearce S.L."/>
            <person name="Clarke D.F."/>
            <person name="East P.D."/>
            <person name="Elfekih S."/>
            <person name="Gordon K.H."/>
            <person name="Jermiin L.S."/>
            <person name="McGaughran A."/>
            <person name="Oakeshott J.G."/>
            <person name="Papanikolaou A."/>
            <person name="Perera O.P."/>
            <person name="Rane R.V."/>
            <person name="Richards S."/>
            <person name="Tay W.T."/>
            <person name="Walsh T.K."/>
            <person name="Anderson A."/>
            <person name="Anderson C.J."/>
            <person name="Asgari S."/>
            <person name="Board P.G."/>
            <person name="Bretschneider A."/>
            <person name="Campbell P.M."/>
            <person name="Chertemps T."/>
            <person name="Christeller J.T."/>
            <person name="Coppin C.W."/>
            <person name="Downes S.J."/>
            <person name="Duan G."/>
            <person name="Farnsworth C.A."/>
            <person name="Good R.T."/>
            <person name="Han L.B."/>
            <person name="Han Y.C."/>
            <person name="Hatje K."/>
            <person name="Horne I."/>
            <person name="Huang Y.P."/>
            <person name="Hughes D.S."/>
            <person name="Jacquin-Joly E."/>
            <person name="James W."/>
            <person name="Jhangiani S."/>
            <person name="Kollmar M."/>
            <person name="Kuwar S.S."/>
            <person name="Li S."/>
            <person name="Liu N.Y."/>
            <person name="Maibeche M.T."/>
            <person name="Miller J.R."/>
            <person name="Montagne N."/>
            <person name="Perry T."/>
            <person name="Qu J."/>
            <person name="Song S.V."/>
            <person name="Sutton G.G."/>
            <person name="Vogel H."/>
            <person name="Walenz B.P."/>
            <person name="Xu W."/>
            <person name="Zhang H.J."/>
            <person name="Zou Z."/>
            <person name="Batterham P."/>
            <person name="Edwards O.R."/>
            <person name="Feyereisen R."/>
            <person name="Gibbs R.A."/>
            <person name="Heckel D.G."/>
            <person name="McGrath A."/>
            <person name="Robin C."/>
            <person name="Scherer S.E."/>
            <person name="Worley K.C."/>
            <person name="Wu Y.D."/>
        </authorList>
    </citation>
    <scope>NUCLEOTIDE SEQUENCE [LARGE SCALE GENOMIC DNA]</scope>
    <source>
        <strain evidence="1">Harm_GR_Male_#8</strain>
        <tissue evidence="1">Whole organism</tissue>
    </source>
</reference>
<organism evidence="1 2">
    <name type="scientific">Helicoverpa armigera</name>
    <name type="common">Cotton bollworm</name>
    <name type="synonym">Heliothis armigera</name>
    <dbReference type="NCBI Taxonomy" id="29058"/>
    <lineage>
        <taxon>Eukaryota</taxon>
        <taxon>Metazoa</taxon>
        <taxon>Ecdysozoa</taxon>
        <taxon>Arthropoda</taxon>
        <taxon>Hexapoda</taxon>
        <taxon>Insecta</taxon>
        <taxon>Pterygota</taxon>
        <taxon>Neoptera</taxon>
        <taxon>Endopterygota</taxon>
        <taxon>Lepidoptera</taxon>
        <taxon>Glossata</taxon>
        <taxon>Ditrysia</taxon>
        <taxon>Noctuoidea</taxon>
        <taxon>Noctuidae</taxon>
        <taxon>Heliothinae</taxon>
        <taxon>Helicoverpa</taxon>
    </lineage>
</organism>
<keyword evidence="2" id="KW-1185">Reference proteome</keyword>
<sequence length="76" mass="9076">MYVYAWAHHVVITIHHIIGEHQNYVSVLKILELGGRILLFLKNCFFFTLDPLGRHLWSRWEQADNPRSLPNKRVHE</sequence>
<evidence type="ECO:0000313" key="2">
    <source>
        <dbReference type="Proteomes" id="UP000249218"/>
    </source>
</evidence>
<dbReference type="EMBL" id="KZ150272">
    <property type="protein sequence ID" value="PZC71667.1"/>
    <property type="molecule type" value="Genomic_DNA"/>
</dbReference>
<gene>
    <name evidence="1" type="primary">HaOG212757</name>
    <name evidence="1" type="ORF">B5X24_HaOG212757</name>
</gene>
<proteinExistence type="predicted"/>
<evidence type="ECO:0000313" key="1">
    <source>
        <dbReference type="EMBL" id="PZC71667.1"/>
    </source>
</evidence>
<dbReference type="AlphaFoldDB" id="A0A2W1BEJ1"/>
<name>A0A2W1BEJ1_HELAM</name>
<accession>A0A2W1BEJ1</accession>
<protein>
    <submittedName>
        <fullName evidence="1">Uncharacterized protein</fullName>
    </submittedName>
</protein>
<dbReference type="Proteomes" id="UP000249218">
    <property type="component" value="Unassembled WGS sequence"/>
</dbReference>